<dbReference type="KEGG" id="bliq:INP51_07215"/>
<name>A0A7M2RK43_9FIRM</name>
<dbReference type="EMBL" id="CP063304">
    <property type="protein sequence ID" value="QOV20706.1"/>
    <property type="molecule type" value="Genomic_DNA"/>
</dbReference>
<dbReference type="AlphaFoldDB" id="A0A7M2RK43"/>
<sequence>MVQLIVGNKGKGKTKYLLDKVNKEVRAASGSIVYLDKNSKHMYELNNKVRLIDCSRYPLTNSDEFIGFICGILSQDHDLELMYLDSFLYNARLEENDDHMEECIDQLENIGNIFDVTFVLSVSKDKEELSEKLQDKIIFSL</sequence>
<reference evidence="1 2" key="1">
    <citation type="submission" date="2020-10" db="EMBL/GenBank/DDBJ databases">
        <title>Blautia liquoris sp.nov., isolated from the mud in a fermentation cellar used for the production of Chinese strong-flavoured liquor.</title>
        <authorList>
            <person name="Lu L."/>
        </authorList>
    </citation>
    <scope>NUCLEOTIDE SEQUENCE [LARGE SCALE GENOMIC DNA]</scope>
    <source>
        <strain evidence="1 2">LZLJ-3</strain>
    </source>
</reference>
<dbReference type="RefSeq" id="WP_193737020.1">
    <property type="nucleotide sequence ID" value="NZ_CP063304.1"/>
</dbReference>
<evidence type="ECO:0000313" key="2">
    <source>
        <dbReference type="Proteomes" id="UP000593601"/>
    </source>
</evidence>
<keyword evidence="2" id="KW-1185">Reference proteome</keyword>
<evidence type="ECO:0000313" key="1">
    <source>
        <dbReference type="EMBL" id="QOV20706.1"/>
    </source>
</evidence>
<accession>A0A7M2RK43</accession>
<proteinExistence type="predicted"/>
<organism evidence="1 2">
    <name type="scientific">Blautia liquoris</name>
    <dbReference type="NCBI Taxonomy" id="2779518"/>
    <lineage>
        <taxon>Bacteria</taxon>
        <taxon>Bacillati</taxon>
        <taxon>Bacillota</taxon>
        <taxon>Clostridia</taxon>
        <taxon>Lachnospirales</taxon>
        <taxon>Lachnospiraceae</taxon>
        <taxon>Blautia</taxon>
    </lineage>
</organism>
<gene>
    <name evidence="1" type="ORF">INP51_07215</name>
</gene>
<dbReference type="Proteomes" id="UP000593601">
    <property type="component" value="Chromosome"/>
</dbReference>
<protein>
    <submittedName>
        <fullName evidence="1">Twitching motility protein PilT</fullName>
    </submittedName>
</protein>